<dbReference type="PANTHER" id="PTHR46476:SF12">
    <property type="entry name" value="RUBISCO-ASSOCIATED PROTEIN"/>
    <property type="match status" value="1"/>
</dbReference>
<reference evidence="2" key="1">
    <citation type="submission" date="2020-09" db="EMBL/GenBank/DDBJ databases">
        <title>Genome-Enabled Discovery of Anthraquinone Biosynthesis in Senna tora.</title>
        <authorList>
            <person name="Kang S.-H."/>
            <person name="Pandey R.P."/>
            <person name="Lee C.-M."/>
            <person name="Sim J.-S."/>
            <person name="Jeong J.-T."/>
            <person name="Choi B.-S."/>
            <person name="Jung M."/>
            <person name="Ginzburg D."/>
            <person name="Zhao K."/>
            <person name="Won S.Y."/>
            <person name="Oh T.-J."/>
            <person name="Yu Y."/>
            <person name="Kim N.-H."/>
            <person name="Lee O.R."/>
            <person name="Lee T.-H."/>
            <person name="Bashyal P."/>
            <person name="Kim T.-S."/>
            <person name="Lee W.-H."/>
            <person name="Kawkins C."/>
            <person name="Kim C.-K."/>
            <person name="Kim J.S."/>
            <person name="Ahn B.O."/>
            <person name="Rhee S.Y."/>
            <person name="Sohng J.K."/>
        </authorList>
    </citation>
    <scope>NUCLEOTIDE SEQUENCE</scope>
    <source>
        <tissue evidence="2">Leaf</tissue>
    </source>
</reference>
<gene>
    <name evidence="2" type="ORF">G2W53_034982</name>
</gene>
<dbReference type="Gene3D" id="1.10.287.1490">
    <property type="match status" value="1"/>
</dbReference>
<dbReference type="Gene3D" id="3.20.20.80">
    <property type="entry name" value="Glycosidases"/>
    <property type="match status" value="1"/>
</dbReference>
<proteinExistence type="predicted"/>
<sequence length="707" mass="83333">MLIWDLTLQVFTMARFILNNDYHFLSFAFIHNSNDNKCVMVLEMHRNSDGTFRASICPTALLHPRKTRAIDGAKVYNELEIYGVVIGGEKLEQLILELHQRDNNFSLAVNRQGLCLSFLVPDERRDRFYPIHDLFDWRRYGVNVPKLVSGPCGEAKVMEEFRQKEELKDLCLELGKIKKELCRKEKELKDLGSELEKTKEEFHQNVKELKDSGLELEKTKYELCKMEKERKDLSLELEKTKEEFFQKENELKDICLELEKTKEEFCQKENKLNDLDLKLEKTEEELRQNEKELKDLSFELGKTKEKFSQKEKELKDLGSQLDKTKEEFCLKENELNDLDLELEKKEEEFRQNVKELKDLGLDLEKTKEEFCQKEKELKNLESQLQEKKKDLRHCEKQLDEKDQELKNLTKRLRDEQNDQVIIGSIYREYCNNISFEKRLQNLFTISRETHVILAFARDYDDSERRTNGIFKEFFDQNVTPLMIANFKRDSPTTKIFLCIGDRSQRYPFRITNKRRWITNATTSLRRIIRHYGFDGIDVYYTRSDVEANDFIYAIGTVIDTLMTQQIITTASLAPCSFMHRPNYNFYAELYKRNPNNFDYVVFQTHDDNNDVPLNDAQALITNFIDLASNQNYPKEKLLIGHSILPRDWDTIPYPVILTALPQLIKSGVVQGTSVWNLTDDQELKKLTVQNKVKIALPTTLDSQQVNP</sequence>
<protein>
    <submittedName>
        <fullName evidence="2">RuBisCO-associated protein-like</fullName>
    </submittedName>
</protein>
<dbReference type="SUPFAM" id="SSF51445">
    <property type="entry name" value="(Trans)glycosidases"/>
    <property type="match status" value="1"/>
</dbReference>
<dbReference type="AlphaFoldDB" id="A0A834SQJ6"/>
<dbReference type="InterPro" id="IPR017853">
    <property type="entry name" value="GH"/>
</dbReference>
<keyword evidence="1" id="KW-0175">Coiled coil</keyword>
<accession>A0A834SQJ6</accession>
<keyword evidence="3" id="KW-1185">Reference proteome</keyword>
<evidence type="ECO:0000256" key="1">
    <source>
        <dbReference type="SAM" id="Coils"/>
    </source>
</evidence>
<evidence type="ECO:0000313" key="3">
    <source>
        <dbReference type="Proteomes" id="UP000634136"/>
    </source>
</evidence>
<organism evidence="2 3">
    <name type="scientific">Senna tora</name>
    <dbReference type="NCBI Taxonomy" id="362788"/>
    <lineage>
        <taxon>Eukaryota</taxon>
        <taxon>Viridiplantae</taxon>
        <taxon>Streptophyta</taxon>
        <taxon>Embryophyta</taxon>
        <taxon>Tracheophyta</taxon>
        <taxon>Spermatophyta</taxon>
        <taxon>Magnoliopsida</taxon>
        <taxon>eudicotyledons</taxon>
        <taxon>Gunneridae</taxon>
        <taxon>Pentapetalae</taxon>
        <taxon>rosids</taxon>
        <taxon>fabids</taxon>
        <taxon>Fabales</taxon>
        <taxon>Fabaceae</taxon>
        <taxon>Caesalpinioideae</taxon>
        <taxon>Cassia clade</taxon>
        <taxon>Senna</taxon>
    </lineage>
</organism>
<comment type="caution">
    <text evidence="2">The sequence shown here is derived from an EMBL/GenBank/DDBJ whole genome shotgun (WGS) entry which is preliminary data.</text>
</comment>
<evidence type="ECO:0000313" key="2">
    <source>
        <dbReference type="EMBL" id="KAF7808239.1"/>
    </source>
</evidence>
<dbReference type="EMBL" id="JAAIUW010000011">
    <property type="protein sequence ID" value="KAF7808239.1"/>
    <property type="molecule type" value="Genomic_DNA"/>
</dbReference>
<dbReference type="Proteomes" id="UP000634136">
    <property type="component" value="Unassembled WGS sequence"/>
</dbReference>
<feature type="coiled-coil region" evidence="1">
    <location>
        <begin position="192"/>
        <end position="418"/>
    </location>
</feature>
<dbReference type="PANTHER" id="PTHR46476">
    <property type="entry name" value="CHITINASE 2-LIKE"/>
    <property type="match status" value="1"/>
</dbReference>
<dbReference type="OrthoDB" id="1423572at2759"/>
<name>A0A834SQJ6_9FABA</name>